<dbReference type="InterPro" id="IPR000515">
    <property type="entry name" value="MetI-like"/>
</dbReference>
<feature type="transmembrane region" description="Helical" evidence="7">
    <location>
        <begin position="128"/>
        <end position="147"/>
    </location>
</feature>
<evidence type="ECO:0000256" key="7">
    <source>
        <dbReference type="RuleBase" id="RU363032"/>
    </source>
</evidence>
<sequence>MIRFTRGLVGIVIVLALWQFGSFTGLFPENYIPPPTTVLPRMLELFTGAFNNGDDQKFLADLVATMLTWLLALLIAIGIAVPAGLLLGSVPAVRLATRVIIEFLRPIPSVALIPLLIVLVGSGPETKITLAVYAAIWPILFNTIYALDEIDPLQLDTAKSFGFGKARTMITVGLPHAAPFVFTGIRLASAVILIVVISTEYLAGGTVGIGKFTLDWASGSGRQDIILAVTLLAGVIGYLLDGGFLKLQRLLFKWNTAEAGGK</sequence>
<dbReference type="SUPFAM" id="SSF161098">
    <property type="entry name" value="MetI-like"/>
    <property type="match status" value="1"/>
</dbReference>
<evidence type="ECO:0000256" key="3">
    <source>
        <dbReference type="ARBA" id="ARBA00022475"/>
    </source>
</evidence>
<evidence type="ECO:0000256" key="5">
    <source>
        <dbReference type="ARBA" id="ARBA00022989"/>
    </source>
</evidence>
<reference evidence="9 10" key="1">
    <citation type="submission" date="2021-03" db="EMBL/GenBank/DDBJ databases">
        <title>Sequencing the genomes of 1000 actinobacteria strains.</title>
        <authorList>
            <person name="Klenk H.-P."/>
        </authorList>
    </citation>
    <scope>NUCLEOTIDE SEQUENCE [LARGE SCALE GENOMIC DNA]</scope>
    <source>
        <strain evidence="9 10">DSM 46670</strain>
    </source>
</reference>
<name>A0ABS4T9Y7_9PSEU</name>
<feature type="transmembrane region" description="Helical" evidence="7">
    <location>
        <begin position="225"/>
        <end position="245"/>
    </location>
</feature>
<feature type="transmembrane region" description="Helical" evidence="7">
    <location>
        <begin position="7"/>
        <end position="27"/>
    </location>
</feature>
<evidence type="ECO:0000256" key="2">
    <source>
        <dbReference type="ARBA" id="ARBA00022448"/>
    </source>
</evidence>
<dbReference type="Proteomes" id="UP001519332">
    <property type="component" value="Unassembled WGS sequence"/>
</dbReference>
<organism evidence="9 10">
    <name type="scientific">Kibdelosporangium banguiense</name>
    <dbReference type="NCBI Taxonomy" id="1365924"/>
    <lineage>
        <taxon>Bacteria</taxon>
        <taxon>Bacillati</taxon>
        <taxon>Actinomycetota</taxon>
        <taxon>Actinomycetes</taxon>
        <taxon>Pseudonocardiales</taxon>
        <taxon>Pseudonocardiaceae</taxon>
        <taxon>Kibdelosporangium</taxon>
    </lineage>
</organism>
<comment type="similarity">
    <text evidence="7">Belongs to the binding-protein-dependent transport system permease family.</text>
</comment>
<protein>
    <submittedName>
        <fullName evidence="9">NitT/TauT family transport system permease protein</fullName>
    </submittedName>
</protein>
<feature type="domain" description="ABC transmembrane type-1" evidence="8">
    <location>
        <begin position="62"/>
        <end position="244"/>
    </location>
</feature>
<keyword evidence="10" id="KW-1185">Reference proteome</keyword>
<evidence type="ECO:0000256" key="4">
    <source>
        <dbReference type="ARBA" id="ARBA00022692"/>
    </source>
</evidence>
<comment type="caution">
    <text evidence="9">The sequence shown here is derived from an EMBL/GenBank/DDBJ whole genome shotgun (WGS) entry which is preliminary data.</text>
</comment>
<dbReference type="Pfam" id="PF00528">
    <property type="entry name" value="BPD_transp_1"/>
    <property type="match status" value="1"/>
</dbReference>
<dbReference type="InterPro" id="IPR035906">
    <property type="entry name" value="MetI-like_sf"/>
</dbReference>
<dbReference type="RefSeq" id="WP_307854975.1">
    <property type="nucleotide sequence ID" value="NZ_JAGINW010000001.1"/>
</dbReference>
<keyword evidence="2 7" id="KW-0813">Transport</keyword>
<keyword evidence="3" id="KW-1003">Cell membrane</keyword>
<feature type="transmembrane region" description="Helical" evidence="7">
    <location>
        <begin position="99"/>
        <end position="122"/>
    </location>
</feature>
<evidence type="ECO:0000256" key="6">
    <source>
        <dbReference type="ARBA" id="ARBA00023136"/>
    </source>
</evidence>
<dbReference type="PANTHER" id="PTHR30151">
    <property type="entry name" value="ALKANE SULFONATE ABC TRANSPORTER-RELATED, MEMBRANE SUBUNIT"/>
    <property type="match status" value="1"/>
</dbReference>
<evidence type="ECO:0000256" key="1">
    <source>
        <dbReference type="ARBA" id="ARBA00004651"/>
    </source>
</evidence>
<gene>
    <name evidence="9" type="ORF">JOF56_001608</name>
</gene>
<comment type="subcellular location">
    <subcellularLocation>
        <location evidence="1 7">Cell membrane</location>
        <topology evidence="1 7">Multi-pass membrane protein</topology>
    </subcellularLocation>
</comment>
<accession>A0ABS4T9Y7</accession>
<dbReference type="EMBL" id="JAGINW010000001">
    <property type="protein sequence ID" value="MBP2321223.1"/>
    <property type="molecule type" value="Genomic_DNA"/>
</dbReference>
<evidence type="ECO:0000313" key="9">
    <source>
        <dbReference type="EMBL" id="MBP2321223.1"/>
    </source>
</evidence>
<proteinExistence type="inferred from homology"/>
<keyword evidence="4 7" id="KW-0812">Transmembrane</keyword>
<dbReference type="PANTHER" id="PTHR30151:SF0">
    <property type="entry name" value="ABC TRANSPORTER PERMEASE PROTEIN MJ0413-RELATED"/>
    <property type="match status" value="1"/>
</dbReference>
<dbReference type="Gene3D" id="1.10.3720.10">
    <property type="entry name" value="MetI-like"/>
    <property type="match status" value="1"/>
</dbReference>
<keyword evidence="5 7" id="KW-1133">Transmembrane helix</keyword>
<evidence type="ECO:0000259" key="8">
    <source>
        <dbReference type="PROSITE" id="PS50928"/>
    </source>
</evidence>
<evidence type="ECO:0000313" key="10">
    <source>
        <dbReference type="Proteomes" id="UP001519332"/>
    </source>
</evidence>
<keyword evidence="6 7" id="KW-0472">Membrane</keyword>
<feature type="transmembrane region" description="Helical" evidence="7">
    <location>
        <begin position="66"/>
        <end position="87"/>
    </location>
</feature>
<dbReference type="PROSITE" id="PS50928">
    <property type="entry name" value="ABC_TM1"/>
    <property type="match status" value="1"/>
</dbReference>